<feature type="compositionally biased region" description="Basic and acidic residues" evidence="1">
    <location>
        <begin position="181"/>
        <end position="192"/>
    </location>
</feature>
<dbReference type="eggNOG" id="COG1886">
    <property type="taxonomic scope" value="Bacteria"/>
</dbReference>
<evidence type="ECO:0000313" key="4">
    <source>
        <dbReference type="Proteomes" id="UP000001887"/>
    </source>
</evidence>
<dbReference type="Gene3D" id="2.30.330.10">
    <property type="entry name" value="SpoA-like"/>
    <property type="match status" value="1"/>
</dbReference>
<dbReference type="InterPro" id="IPR001543">
    <property type="entry name" value="FliN-like_C"/>
</dbReference>
<dbReference type="OrthoDB" id="278219at2"/>
<organism evidence="3 4">
    <name type="scientific">Pirellula staleyi (strain ATCC 27377 / DSM 6068 / ICPB 4128)</name>
    <name type="common">Pirella staleyi</name>
    <dbReference type="NCBI Taxonomy" id="530564"/>
    <lineage>
        <taxon>Bacteria</taxon>
        <taxon>Pseudomonadati</taxon>
        <taxon>Planctomycetota</taxon>
        <taxon>Planctomycetia</taxon>
        <taxon>Pirellulales</taxon>
        <taxon>Pirellulaceae</taxon>
        <taxon>Pirellula</taxon>
    </lineage>
</organism>
<feature type="region of interest" description="Disordered" evidence="1">
    <location>
        <begin position="167"/>
        <end position="224"/>
    </location>
</feature>
<dbReference type="GO" id="GO:0050918">
    <property type="term" value="P:positive chemotaxis"/>
    <property type="evidence" value="ECO:0007669"/>
    <property type="project" value="TreeGrafter"/>
</dbReference>
<dbReference type="Pfam" id="PF01052">
    <property type="entry name" value="FliMN_C"/>
    <property type="match status" value="1"/>
</dbReference>
<dbReference type="SUPFAM" id="SSF101801">
    <property type="entry name" value="Surface presentation of antigens (SPOA)"/>
    <property type="match status" value="1"/>
</dbReference>
<name>D2R2R8_PIRSD</name>
<dbReference type="InterPro" id="IPR036429">
    <property type="entry name" value="SpoA-like_sf"/>
</dbReference>
<dbReference type="AlphaFoldDB" id="D2R2R8"/>
<dbReference type="GO" id="GO:0071978">
    <property type="term" value="P:bacterial-type flagellum-dependent swarming motility"/>
    <property type="evidence" value="ECO:0007669"/>
    <property type="project" value="TreeGrafter"/>
</dbReference>
<proteinExistence type="predicted"/>
<reference evidence="3 4" key="1">
    <citation type="journal article" date="2009" name="Stand. Genomic Sci.">
        <title>Complete genome sequence of Pirellula staleyi type strain (ATCC 27377).</title>
        <authorList>
            <person name="Clum A."/>
            <person name="Tindall B.J."/>
            <person name="Sikorski J."/>
            <person name="Ivanova N."/>
            <person name="Mavrommatis K."/>
            <person name="Lucas S."/>
            <person name="Glavina del Rio T."/>
            <person name="Nolan M."/>
            <person name="Chen F."/>
            <person name="Tice H."/>
            <person name="Pitluck S."/>
            <person name="Cheng J.F."/>
            <person name="Chertkov O."/>
            <person name="Brettin T."/>
            <person name="Han C."/>
            <person name="Detter J.C."/>
            <person name="Kuske C."/>
            <person name="Bruce D."/>
            <person name="Goodwin L."/>
            <person name="Ovchinikova G."/>
            <person name="Pati A."/>
            <person name="Mikhailova N."/>
            <person name="Chen A."/>
            <person name="Palaniappan K."/>
            <person name="Land M."/>
            <person name="Hauser L."/>
            <person name="Chang Y.J."/>
            <person name="Jeffries C.D."/>
            <person name="Chain P."/>
            <person name="Rohde M."/>
            <person name="Goker M."/>
            <person name="Bristow J."/>
            <person name="Eisen J.A."/>
            <person name="Markowitz V."/>
            <person name="Hugenholtz P."/>
            <person name="Kyrpides N.C."/>
            <person name="Klenk H.P."/>
            <person name="Lapidus A."/>
        </authorList>
    </citation>
    <scope>NUCLEOTIDE SEQUENCE [LARGE SCALE GENOMIC DNA]</scope>
    <source>
        <strain evidence="4">ATCC 27377 / DSM 6068 / ICPB 4128</strain>
    </source>
</reference>
<dbReference type="Proteomes" id="UP000001887">
    <property type="component" value="Chromosome"/>
</dbReference>
<dbReference type="STRING" id="530564.Psta_2237"/>
<evidence type="ECO:0000256" key="1">
    <source>
        <dbReference type="SAM" id="MobiDB-lite"/>
    </source>
</evidence>
<dbReference type="PANTHER" id="PTHR30034:SF6">
    <property type="entry name" value="YOP PROTEINS TRANSLOCATION PROTEIN Q"/>
    <property type="match status" value="1"/>
</dbReference>
<evidence type="ECO:0000259" key="2">
    <source>
        <dbReference type="Pfam" id="PF01052"/>
    </source>
</evidence>
<evidence type="ECO:0000313" key="3">
    <source>
        <dbReference type="EMBL" id="ADB16908.1"/>
    </source>
</evidence>
<dbReference type="PANTHER" id="PTHR30034">
    <property type="entry name" value="FLAGELLAR MOTOR SWITCH PROTEIN FLIM"/>
    <property type="match status" value="1"/>
</dbReference>
<sequence>MAPPGKELAPQVVAACLAGASEASSSFARCLGASITLAPSDCFDYHVGSPPQAMQEAGLALVLHLDGGAAVVLIPESTGLLPDWYLKPDATGESKLATLAQELGMVLLPEEQMPLDFAAGAVADLAGAVERGGAGANSSCVPLEITGAKGGSIFLLWPLSSPAQVIPPKPATPAPPAAKPAEPKAVETKAAESKAAAVAAPVPPPSSAADPGAGLRFASPPPSDNVEERIYKLPPYTRSILRIEVPVRVTLATTQLPLKRIVELGPGSIIQFEKPCDSELSLQVGEHEVAIGEAVKVGEKFGLRLTSMVMPPERFFAVRGKRVDPNKKP</sequence>
<feature type="compositionally biased region" description="Pro residues" evidence="1">
    <location>
        <begin position="167"/>
        <end position="178"/>
    </location>
</feature>
<accession>D2R2R8</accession>
<keyword evidence="4" id="KW-1185">Reference proteome</keyword>
<dbReference type="KEGG" id="psl:Psta_2237"/>
<feature type="domain" description="Flagellar motor switch protein FliN-like C-terminal" evidence="2">
    <location>
        <begin position="239"/>
        <end position="309"/>
    </location>
</feature>
<gene>
    <name evidence="3" type="ordered locus">Psta_2237</name>
</gene>
<dbReference type="HOGENOM" id="CLU_844279_0_0_0"/>
<protein>
    <submittedName>
        <fullName evidence="3">Surface presentation of antigens (SPOA) protein</fullName>
    </submittedName>
</protein>
<dbReference type="EMBL" id="CP001848">
    <property type="protein sequence ID" value="ADB16908.1"/>
    <property type="molecule type" value="Genomic_DNA"/>
</dbReference>